<dbReference type="Pfam" id="PF13424">
    <property type="entry name" value="TPR_12"/>
    <property type="match status" value="3"/>
</dbReference>
<evidence type="ECO:0000313" key="4">
    <source>
        <dbReference type="Proteomes" id="UP001153069"/>
    </source>
</evidence>
<dbReference type="SMART" id="SM00028">
    <property type="entry name" value="TPR"/>
    <property type="match status" value="7"/>
</dbReference>
<dbReference type="AlphaFoldDB" id="A0A9N8D7Q6"/>
<dbReference type="EMBL" id="CAICTM010000009">
    <property type="protein sequence ID" value="CAB9496746.1"/>
    <property type="molecule type" value="Genomic_DNA"/>
</dbReference>
<evidence type="ECO:0000256" key="2">
    <source>
        <dbReference type="ARBA" id="ARBA00022803"/>
    </source>
</evidence>
<accession>A0A9N8D7Q6</accession>
<proteinExistence type="predicted"/>
<comment type="caution">
    <text evidence="3">The sequence shown here is derived from an EMBL/GenBank/DDBJ whole genome shotgun (WGS) entry which is preliminary data.</text>
</comment>
<dbReference type="InterPro" id="IPR011990">
    <property type="entry name" value="TPR-like_helical_dom_sf"/>
</dbReference>
<name>A0A9N8D7Q6_9STRA</name>
<keyword evidence="2" id="KW-0802">TPR repeat</keyword>
<gene>
    <name evidence="3" type="ORF">SEMRO_9_G007120.1</name>
</gene>
<dbReference type="OrthoDB" id="1658288at2759"/>
<dbReference type="Gene3D" id="1.25.40.10">
    <property type="entry name" value="Tetratricopeptide repeat domain"/>
    <property type="match status" value="3"/>
</dbReference>
<dbReference type="Pfam" id="PF13374">
    <property type="entry name" value="TPR_10"/>
    <property type="match status" value="1"/>
</dbReference>
<dbReference type="SUPFAM" id="SSF48452">
    <property type="entry name" value="TPR-like"/>
    <property type="match status" value="1"/>
</dbReference>
<reference evidence="3" key="1">
    <citation type="submission" date="2020-06" db="EMBL/GenBank/DDBJ databases">
        <authorList>
            <consortium name="Plant Systems Biology data submission"/>
        </authorList>
    </citation>
    <scope>NUCLEOTIDE SEQUENCE</scope>
    <source>
        <strain evidence="3">D6</strain>
    </source>
</reference>
<dbReference type="Proteomes" id="UP001153069">
    <property type="component" value="Unassembled WGS sequence"/>
</dbReference>
<keyword evidence="4" id="KW-1185">Reference proteome</keyword>
<evidence type="ECO:0000313" key="3">
    <source>
        <dbReference type="EMBL" id="CAB9496746.1"/>
    </source>
</evidence>
<dbReference type="PANTHER" id="PTHR45641:SF19">
    <property type="entry name" value="NEPHROCYSTIN-3"/>
    <property type="match status" value="1"/>
</dbReference>
<dbReference type="PANTHER" id="PTHR45641">
    <property type="entry name" value="TETRATRICOPEPTIDE REPEAT PROTEIN (AFU_ORTHOLOGUE AFUA_6G03870)"/>
    <property type="match status" value="1"/>
</dbReference>
<keyword evidence="1" id="KW-0677">Repeat</keyword>
<dbReference type="InterPro" id="IPR019734">
    <property type="entry name" value="TPR_rpt"/>
</dbReference>
<protein>
    <submittedName>
        <fullName evidence="3">Hydra magnipapillata</fullName>
    </submittedName>
</protein>
<organism evidence="3 4">
    <name type="scientific">Seminavis robusta</name>
    <dbReference type="NCBI Taxonomy" id="568900"/>
    <lineage>
        <taxon>Eukaryota</taxon>
        <taxon>Sar</taxon>
        <taxon>Stramenopiles</taxon>
        <taxon>Ochrophyta</taxon>
        <taxon>Bacillariophyta</taxon>
        <taxon>Bacillariophyceae</taxon>
        <taxon>Bacillariophycidae</taxon>
        <taxon>Naviculales</taxon>
        <taxon>Naviculaceae</taxon>
        <taxon>Seminavis</taxon>
    </lineage>
</organism>
<evidence type="ECO:0000256" key="1">
    <source>
        <dbReference type="ARBA" id="ARBA00022737"/>
    </source>
</evidence>
<sequence length="1158" mass="128677">MLSKLQVKSLLAGPLEDFINPLAMPSIVSFENNGFRSFTFDKALSEHHVKAMEALLDPDYMKNEEQKLMDLSPLIQQFKQAVESQDPKEVKNAQLACLASAIFHWLATDLVESAQLGFRRAQAAEKERFLELLDQGDPLYLVLHADDVRSYEETANALQNIFAPSPSEDGTRNWSPALFYFENISEMRQLAKTLQATGELVVQGNLEILAREMELKTVVPYLTEQAKAQGSSEGELEAGVNKLLDNMAKNPDLHDDIARGLVHMTTEMEKHWLHGRIMTRAELYLEQQAIALVQWLQILADDEDPNFCLVMAHSLRQEQHLVPLLQEDFSLGPRFTKPWHQLLTTITKKASPDFSLKLGRSYMAVYDTLIEQYAIQGRGVQAHSVFGLSEHFLSNTDCVQDLIDNHSLLPRLSQWIADYVKRDGHQEPWKRLESEEYVTLKYDRYSPILTDVDHLSKLECFTSRIECPLLKGVADIMVHNASGQSCCNTMEKDYEKAILEYSDALDLTVSHLGQDHPLAVAWQYSIGWCIYGKGDHPAALEKFGEALELSKTALGYLTNPLTATIQVDIGRVHSSLGDYGTSLAAHEAALSLREKVLGDSHIETARSYCEVAGVLRRQGAADNDGRHVALYRQALDVFEKEPNLAGETASIMSLLAAALAEQGDHSGAIEQHRKALTLCVSIHGEDHLETANIHGNLANALKDAGDFEGAMTEYRAGLQIRRSCLDASNPAIGTSLNNIGLLLHENGRYDEALVELKKAIDIYVSSLGPDHPETANAHFNCGLVLWKLQMHDESLAEHRTALAAYSSSGNEPGIAKTLDEIGWALIEMEDLDAALTEYQKLYTVRLSMLGEDHPDTMEVKQIVLDLRGEVPAISNEIDAEQDDGSATTVDATVDTDQVEVVDSDKDLLGVSVHHLQHGLLHEVKEAGLSRESKIYEIEDLRYPAHGVIRRKGASVTCPIDGQLGASYVHSLGDDPDKVGPSHFMISYSWGYCIGDIVDTLVSYCDEQNRDPKSTYIWICCLCVNQHRVQGEDVLPDELASIFGRRVTGIGHVLSMITPWKEPENLGRIWCVFELFKAHTMGCEVTIVMPAKEKVSLESDLLGDEPGSGVELLYGAIAKTKIEEASTSKVADRIAILGWVEEHLGYSELNRQAQMMGTF</sequence>